<dbReference type="PROSITE" id="PS51482">
    <property type="entry name" value="DEGV"/>
    <property type="match status" value="1"/>
</dbReference>
<dbReference type="PATRIC" id="fig|81857.3.peg.1254"/>
<dbReference type="PANTHER" id="PTHR33434">
    <property type="entry name" value="DEGV DOMAIN-CONTAINING PROTEIN DR_1986-RELATED"/>
    <property type="match status" value="1"/>
</dbReference>
<reference evidence="5 6" key="1">
    <citation type="journal article" date="2015" name="Genome Announc.">
        <title>Expanding the biotechnology potential of lactobacilli through comparative genomics of 213 strains and associated genera.</title>
        <authorList>
            <person name="Sun Z."/>
            <person name="Harris H.M."/>
            <person name="McCann A."/>
            <person name="Guo C."/>
            <person name="Argimon S."/>
            <person name="Zhang W."/>
            <person name="Yang X."/>
            <person name="Jeffery I.B."/>
            <person name="Cooney J.C."/>
            <person name="Kagawa T.F."/>
            <person name="Liu W."/>
            <person name="Song Y."/>
            <person name="Salvetti E."/>
            <person name="Wrobel A."/>
            <person name="Rasinkangas P."/>
            <person name="Parkhill J."/>
            <person name="Rea M.C."/>
            <person name="O'Sullivan O."/>
            <person name="Ritari J."/>
            <person name="Douillard F.P."/>
            <person name="Paul Ross R."/>
            <person name="Yang R."/>
            <person name="Briner A.E."/>
            <person name="Felis G.E."/>
            <person name="de Vos W.M."/>
            <person name="Barrangou R."/>
            <person name="Klaenhammer T.R."/>
            <person name="Caufield P.W."/>
            <person name="Cui Y."/>
            <person name="Zhang H."/>
            <person name="O'Toole P.W."/>
        </authorList>
    </citation>
    <scope>NUCLEOTIDE SEQUENCE [LARGE SCALE GENOMIC DNA]</scope>
    <source>
        <strain evidence="3 6">ATCC BAA-66</strain>
        <strain evidence="4 5">DSM 13344</strain>
    </source>
</reference>
<proteinExistence type="predicted"/>
<dbReference type="Gene3D" id="3.30.1180.10">
    <property type="match status" value="1"/>
</dbReference>
<dbReference type="InterPro" id="IPR043168">
    <property type="entry name" value="DegV_C"/>
</dbReference>
<dbReference type="Proteomes" id="UP000051645">
    <property type="component" value="Unassembled WGS sequence"/>
</dbReference>
<evidence type="ECO:0000313" key="5">
    <source>
        <dbReference type="Proteomes" id="UP000051645"/>
    </source>
</evidence>
<gene>
    <name evidence="3" type="ORF">IV38_GL001248</name>
    <name evidence="4" type="ORF">IV40_GL000605</name>
</gene>
<evidence type="ECO:0000313" key="4">
    <source>
        <dbReference type="EMBL" id="KRN32557.1"/>
    </source>
</evidence>
<comment type="function">
    <text evidence="1">May bind long-chain fatty acids, such as palmitate, and may play a role in lipid transport or fatty acid metabolism.</text>
</comment>
<protein>
    <submittedName>
        <fullName evidence="4">EDD, DegV family domain protein</fullName>
    </submittedName>
</protein>
<evidence type="ECO:0000313" key="3">
    <source>
        <dbReference type="EMBL" id="KRN29033.1"/>
    </source>
</evidence>
<name>A0A0R2G787_9LACO</name>
<comment type="caution">
    <text evidence="4">The sequence shown here is derived from an EMBL/GenBank/DDBJ whole genome shotgun (WGS) entry which is preliminary data.</text>
</comment>
<dbReference type="NCBIfam" id="TIGR00762">
    <property type="entry name" value="DegV"/>
    <property type="match status" value="1"/>
</dbReference>
<keyword evidence="2" id="KW-0446">Lipid-binding</keyword>
<dbReference type="AlphaFoldDB" id="A0A0R2G787"/>
<accession>A0A0R2G787</accession>
<dbReference type="PANTHER" id="PTHR33434:SF2">
    <property type="entry name" value="FATTY ACID-BINDING PROTEIN TM_1468"/>
    <property type="match status" value="1"/>
</dbReference>
<dbReference type="OrthoDB" id="9775494at2"/>
<dbReference type="Gene3D" id="3.40.50.10170">
    <property type="match status" value="1"/>
</dbReference>
<evidence type="ECO:0000256" key="2">
    <source>
        <dbReference type="ARBA" id="ARBA00023121"/>
    </source>
</evidence>
<dbReference type="RefSeq" id="WP_057768825.1">
    <property type="nucleotide sequence ID" value="NZ_JQAT01000002.1"/>
</dbReference>
<evidence type="ECO:0000256" key="1">
    <source>
        <dbReference type="ARBA" id="ARBA00003238"/>
    </source>
</evidence>
<dbReference type="SUPFAM" id="SSF82549">
    <property type="entry name" value="DAK1/DegV-like"/>
    <property type="match status" value="1"/>
</dbReference>
<dbReference type="STRING" id="81857.IV38_GL001248"/>
<organism evidence="4 5">
    <name type="scientific">Lactobacillus selangorensis</name>
    <dbReference type="NCBI Taxonomy" id="81857"/>
    <lineage>
        <taxon>Bacteria</taxon>
        <taxon>Bacillati</taxon>
        <taxon>Bacillota</taxon>
        <taxon>Bacilli</taxon>
        <taxon>Lactobacillales</taxon>
        <taxon>Lactobacillaceae</taxon>
        <taxon>Lactobacillus</taxon>
    </lineage>
</organism>
<dbReference type="InterPro" id="IPR003797">
    <property type="entry name" value="DegV"/>
</dbReference>
<dbReference type="InterPro" id="IPR050270">
    <property type="entry name" value="DegV_domain_contain"/>
</dbReference>
<dbReference type="EMBL" id="JQAZ01000002">
    <property type="protein sequence ID" value="KRN32557.1"/>
    <property type="molecule type" value="Genomic_DNA"/>
</dbReference>
<keyword evidence="5" id="KW-1185">Reference proteome</keyword>
<dbReference type="Proteomes" id="UP000051751">
    <property type="component" value="Unassembled WGS sequence"/>
</dbReference>
<dbReference type="Pfam" id="PF02645">
    <property type="entry name" value="DegV"/>
    <property type="match status" value="1"/>
</dbReference>
<evidence type="ECO:0000313" key="6">
    <source>
        <dbReference type="Proteomes" id="UP000051751"/>
    </source>
</evidence>
<dbReference type="GO" id="GO:0008289">
    <property type="term" value="F:lipid binding"/>
    <property type="evidence" value="ECO:0007669"/>
    <property type="project" value="UniProtKB-KW"/>
</dbReference>
<sequence length="289" mass="31955">MKTAVVTDSAAYLAPDLAQKYHITIVPITVIFGSKTYLEGVDITSDEFYDKLKNTVTLPTTSQITMTQMKDVYDRLAAEGYDEVISIHLSSGITTFFENLQAFVPSVKNIHVYPFDSKMASAGEADLALLAARLVQAGKTAAEIMPILAEFQKTLGVYFVVDDIRHLLRTGRISNSAAFVGNLLRIKPLLTFDADGKIVAIGKERTMKRAFKYIQTHFSDDIANVSYPVQATIVDGYNPIESKTWVDTIQTEHPNVRIETSHIGPVVGVHTGEKVMGMIWAADWQTFEG</sequence>
<dbReference type="EMBL" id="JQAT01000002">
    <property type="protein sequence ID" value="KRN29033.1"/>
    <property type="molecule type" value="Genomic_DNA"/>
</dbReference>